<feature type="transmembrane region" description="Helical" evidence="1">
    <location>
        <begin position="111"/>
        <end position="128"/>
    </location>
</feature>
<protein>
    <recommendedName>
        <fullName evidence="4">Mn2+/Fe2+ NRAMP family transporter</fullName>
    </recommendedName>
</protein>
<feature type="transmembrane region" description="Helical" evidence="1">
    <location>
        <begin position="148"/>
        <end position="169"/>
    </location>
</feature>
<keyword evidence="1" id="KW-1133">Transmembrane helix</keyword>
<keyword evidence="1" id="KW-0472">Membrane</keyword>
<keyword evidence="1" id="KW-0812">Transmembrane</keyword>
<feature type="transmembrane region" description="Helical" evidence="1">
    <location>
        <begin position="68"/>
        <end position="85"/>
    </location>
</feature>
<evidence type="ECO:0000256" key="1">
    <source>
        <dbReference type="SAM" id="Phobius"/>
    </source>
</evidence>
<proteinExistence type="predicted"/>
<feature type="transmembrane region" description="Helical" evidence="1">
    <location>
        <begin position="301"/>
        <end position="323"/>
    </location>
</feature>
<feature type="transmembrane region" description="Helical" evidence="1">
    <location>
        <begin position="421"/>
        <end position="443"/>
    </location>
</feature>
<accession>A0A317RG82</accession>
<dbReference type="OrthoDB" id="9787548at2"/>
<dbReference type="Proteomes" id="UP000246483">
    <property type="component" value="Unassembled WGS sequence"/>
</dbReference>
<evidence type="ECO:0000313" key="2">
    <source>
        <dbReference type="EMBL" id="PWW48843.1"/>
    </source>
</evidence>
<dbReference type="NCBIfam" id="NF037982">
    <property type="entry name" value="Nramp_1"/>
    <property type="match status" value="1"/>
</dbReference>
<feature type="transmembrane region" description="Helical" evidence="1">
    <location>
        <begin position="463"/>
        <end position="480"/>
    </location>
</feature>
<feature type="transmembrane region" description="Helical" evidence="1">
    <location>
        <begin position="397"/>
        <end position="415"/>
    </location>
</feature>
<dbReference type="AlphaFoldDB" id="A0A317RG82"/>
<gene>
    <name evidence="2" type="ORF">DFR36_101352</name>
</gene>
<dbReference type="RefSeq" id="WP_019375420.1">
    <property type="nucleotide sequence ID" value="NZ_ALEE01000825.1"/>
</dbReference>
<reference evidence="2 3" key="1">
    <citation type="submission" date="2018-05" db="EMBL/GenBank/DDBJ databases">
        <title>Genomic Encyclopedia of Type Strains, Phase IV (KMG-IV): sequencing the most valuable type-strain genomes for metagenomic binning, comparative biology and taxonomic classification.</title>
        <authorList>
            <person name="Goeker M."/>
        </authorList>
    </citation>
    <scope>NUCLEOTIDE SEQUENCE [LARGE SCALE GENOMIC DNA]</scope>
    <source>
        <strain evidence="2 3">DSM 26006</strain>
    </source>
</reference>
<dbReference type="EMBL" id="QGUB01000001">
    <property type="protein sequence ID" value="PWW48843.1"/>
    <property type="molecule type" value="Genomic_DNA"/>
</dbReference>
<evidence type="ECO:0000313" key="3">
    <source>
        <dbReference type="Proteomes" id="UP000246483"/>
    </source>
</evidence>
<organism evidence="2 3">
    <name type="scientific">Melaminivora alkalimesophila</name>
    <dbReference type="NCBI Taxonomy" id="1165852"/>
    <lineage>
        <taxon>Bacteria</taxon>
        <taxon>Pseudomonadati</taxon>
        <taxon>Pseudomonadota</taxon>
        <taxon>Betaproteobacteria</taxon>
        <taxon>Burkholderiales</taxon>
        <taxon>Comamonadaceae</taxon>
        <taxon>Melaminivora</taxon>
    </lineage>
</organism>
<name>A0A317RG82_9BURK</name>
<feature type="transmembrane region" description="Helical" evidence="1">
    <location>
        <begin position="221"/>
        <end position="242"/>
    </location>
</feature>
<comment type="caution">
    <text evidence="2">The sequence shown here is derived from an EMBL/GenBank/DDBJ whole genome shotgun (WGS) entry which is preliminary data.</text>
</comment>
<feature type="transmembrane region" description="Helical" evidence="1">
    <location>
        <begin position="353"/>
        <end position="377"/>
    </location>
</feature>
<feature type="transmembrane region" description="Helical" evidence="1">
    <location>
        <begin position="178"/>
        <end position="201"/>
    </location>
</feature>
<feature type="transmembrane region" description="Helical" evidence="1">
    <location>
        <begin position="40"/>
        <end position="62"/>
    </location>
</feature>
<keyword evidence="3" id="KW-1185">Reference proteome</keyword>
<sequence>MIDRASGALPQAGIAPEIRSVNLPPVSYRDLPEPLPMRKVVGASVILLAGSVGSGEFVLWPYMATQTGLALVWLATIGVLTQYFLNMEIERYTLATGETAVTGFTRLWKHWSWLFIIMAVVPWMWPGWASGSSTALTYAFGLSADKVVPITIASLLLIAIVLTVSPVVYKTVEKIQGLLVALIVLFMLYMLFGLLTGQSWSALFGGFTAEVPRIPEAVGKIPVALLLGAIAFAGAGGVMNLAQSNWIRDKGMGMGAHLPKIVSPITGEETTSGAIGYFFPQDEENLRRWRGWWRVADREQFITFFVLGLLAILLFMALAYTYVGVGSEAKNFDFVRALGEALNQRTGGWAGHAYWLTGVVVLLSTNLAVVDMIGRIVADICKTNWLRDSKTWSESRLYVLVVWLMVAFGSVILVSGVNQPLVLLVIASSLNGLVMFVYSVLLIQLNRGMLPRAIGLKGLRYAAIWWAVVFYGGFSVYLLIDQFGKLF</sequence>
<evidence type="ECO:0008006" key="4">
    <source>
        <dbReference type="Google" id="ProtNLM"/>
    </source>
</evidence>